<dbReference type="Gene3D" id="3.20.180.20">
    <property type="entry name" value="Dynein heavy chain, N-terminal domain 2"/>
    <property type="match status" value="1"/>
</dbReference>
<keyword evidence="13" id="KW-0206">Cytoskeleton</keyword>
<feature type="coiled-coil region" evidence="15">
    <location>
        <begin position="3203"/>
        <end position="3230"/>
    </location>
</feature>
<dbReference type="GO" id="GO:0051959">
    <property type="term" value="F:dynein light intermediate chain binding"/>
    <property type="evidence" value="ECO:0007669"/>
    <property type="project" value="InterPro"/>
</dbReference>
<dbReference type="Gene3D" id="1.10.8.1220">
    <property type="match status" value="1"/>
</dbReference>
<evidence type="ECO:0000313" key="27">
    <source>
        <dbReference type="EMBL" id="CUG93652.1"/>
    </source>
</evidence>
<dbReference type="Pfam" id="PF12780">
    <property type="entry name" value="AAA_8"/>
    <property type="match status" value="1"/>
</dbReference>
<proteinExistence type="inferred from homology"/>
<evidence type="ECO:0000259" key="24">
    <source>
        <dbReference type="Pfam" id="PF18198"/>
    </source>
</evidence>
<dbReference type="Gene3D" id="1.10.287.2620">
    <property type="match status" value="1"/>
</dbReference>
<dbReference type="InterPro" id="IPR035699">
    <property type="entry name" value="AAA_6"/>
</dbReference>
<evidence type="ECO:0000256" key="1">
    <source>
        <dbReference type="ARBA" id="ARBA00004230"/>
    </source>
</evidence>
<dbReference type="FunFam" id="3.40.50.300:FF:002141">
    <property type="entry name" value="Dynein heavy chain"/>
    <property type="match status" value="1"/>
</dbReference>
<dbReference type="Gene3D" id="1.20.1270.280">
    <property type="match status" value="1"/>
</dbReference>
<feature type="domain" description="Dynein heavy chain hydrolytic ATP-binding dynein motor region" evidence="19">
    <location>
        <begin position="1339"/>
        <end position="1665"/>
    </location>
</feature>
<dbReference type="Pfam" id="PF22597">
    <property type="entry name" value="DYN_lid"/>
    <property type="match status" value="1"/>
</dbReference>
<dbReference type="InterPro" id="IPR041228">
    <property type="entry name" value="Dynein_C"/>
</dbReference>
<feature type="coiled-coil region" evidence="15">
    <location>
        <begin position="2626"/>
        <end position="2702"/>
    </location>
</feature>
<keyword evidence="5" id="KW-0493">Microtubule</keyword>
<dbReference type="FunFam" id="1.10.8.710:FF:000004">
    <property type="entry name" value="Dynein axonemal heavy chain 6"/>
    <property type="match status" value="1"/>
</dbReference>
<feature type="domain" description="Dynein heavy chain linker" evidence="18">
    <location>
        <begin position="809"/>
        <end position="1201"/>
    </location>
</feature>
<dbReference type="Gene3D" id="1.10.472.130">
    <property type="match status" value="1"/>
</dbReference>
<dbReference type="Gene3D" id="1.20.920.20">
    <property type="match status" value="1"/>
</dbReference>
<keyword evidence="11" id="KW-0969">Cilium</keyword>
<dbReference type="GO" id="GO:0005524">
    <property type="term" value="F:ATP binding"/>
    <property type="evidence" value="ECO:0007669"/>
    <property type="project" value="UniProtKB-KW"/>
</dbReference>
<dbReference type="PANTHER" id="PTHR22878">
    <property type="entry name" value="DYNEIN HEAVY CHAIN 6, AXONEMAL-LIKE-RELATED"/>
    <property type="match status" value="1"/>
</dbReference>
<dbReference type="InterPro" id="IPR041658">
    <property type="entry name" value="AAA_lid_11"/>
</dbReference>
<dbReference type="FunFam" id="1.20.920.20:FF:000001">
    <property type="entry name" value="dynein heavy chain 2, axonemal"/>
    <property type="match status" value="1"/>
</dbReference>
<keyword evidence="4" id="KW-0963">Cytoplasm</keyword>
<evidence type="ECO:0000256" key="4">
    <source>
        <dbReference type="ARBA" id="ARBA00022490"/>
    </source>
</evidence>
<dbReference type="GO" id="GO:0005874">
    <property type="term" value="C:microtubule"/>
    <property type="evidence" value="ECO:0007669"/>
    <property type="project" value="UniProtKB-KW"/>
</dbReference>
<keyword evidence="9" id="KW-0243">Dynein</keyword>
<dbReference type="Gene3D" id="1.20.140.100">
    <property type="entry name" value="Dynein heavy chain, N-terminal domain 2"/>
    <property type="match status" value="1"/>
</dbReference>
<dbReference type="Pfam" id="PF08393">
    <property type="entry name" value="DHC_N2"/>
    <property type="match status" value="1"/>
</dbReference>
<dbReference type="InterPro" id="IPR043160">
    <property type="entry name" value="Dynein_C_barrel"/>
</dbReference>
<dbReference type="GO" id="GO:0031514">
    <property type="term" value="C:motile cilium"/>
    <property type="evidence" value="ECO:0007669"/>
    <property type="project" value="UniProtKB-SubCell"/>
</dbReference>
<dbReference type="Pfam" id="PF18198">
    <property type="entry name" value="AAA_lid_11"/>
    <property type="match status" value="1"/>
</dbReference>
<dbReference type="FunFam" id="1.20.920.30:FF:000005">
    <property type="entry name" value="Dynein, axonemal, heavy chain 2"/>
    <property type="match status" value="1"/>
</dbReference>
<evidence type="ECO:0000256" key="6">
    <source>
        <dbReference type="ARBA" id="ARBA00022741"/>
    </source>
</evidence>
<dbReference type="InterPro" id="IPR042219">
    <property type="entry name" value="AAA_lid_11_sf"/>
</dbReference>
<dbReference type="GO" id="GO:0007018">
    <property type="term" value="P:microtubule-based movement"/>
    <property type="evidence" value="ECO:0007669"/>
    <property type="project" value="InterPro"/>
</dbReference>
<dbReference type="GO" id="GO:0005930">
    <property type="term" value="C:axoneme"/>
    <property type="evidence" value="ECO:0007669"/>
    <property type="project" value="UniProtKB-SubCell"/>
</dbReference>
<dbReference type="Gene3D" id="3.40.50.300">
    <property type="entry name" value="P-loop containing nucleotide triphosphate hydrolases"/>
    <property type="match status" value="5"/>
</dbReference>
<dbReference type="InterPro" id="IPR035706">
    <property type="entry name" value="AAA_9"/>
</dbReference>
<evidence type="ECO:0000259" key="21">
    <source>
        <dbReference type="Pfam" id="PF12780"/>
    </source>
</evidence>
<dbReference type="FunFam" id="3.40.50.300:FF:000063">
    <property type="entry name" value="dynein heavy chain 6, axonemal"/>
    <property type="match status" value="1"/>
</dbReference>
<dbReference type="EMBL" id="CYKH01002178">
    <property type="protein sequence ID" value="CUG93652.1"/>
    <property type="molecule type" value="Genomic_DNA"/>
</dbReference>
<accession>A0A0S4JTV6</accession>
<evidence type="ECO:0000256" key="13">
    <source>
        <dbReference type="ARBA" id="ARBA00023212"/>
    </source>
</evidence>
<dbReference type="Gene3D" id="1.20.920.30">
    <property type="match status" value="1"/>
</dbReference>
<evidence type="ECO:0000256" key="3">
    <source>
        <dbReference type="ARBA" id="ARBA00008887"/>
    </source>
</evidence>
<dbReference type="InterPro" id="IPR041466">
    <property type="entry name" value="Dynein_AAA5_ext"/>
</dbReference>
<dbReference type="OMA" id="SMCMWVH"/>
<feature type="domain" description="Dynein heavy chain AAA 5 extension" evidence="23">
    <location>
        <begin position="1852"/>
        <end position="1986"/>
    </location>
</feature>
<dbReference type="FunFam" id="3.40.50.300:FF:000362">
    <property type="entry name" value="Dynein, axonemal, heavy chain 6"/>
    <property type="match status" value="1"/>
</dbReference>
<evidence type="ECO:0000256" key="14">
    <source>
        <dbReference type="ARBA" id="ARBA00023273"/>
    </source>
</evidence>
<dbReference type="FunFam" id="1.10.8.1220:FF:000001">
    <property type="entry name" value="Dynein axonemal heavy chain 5"/>
    <property type="match status" value="1"/>
</dbReference>
<feature type="coiled-coil region" evidence="15">
    <location>
        <begin position="2853"/>
        <end position="2922"/>
    </location>
</feature>
<feature type="region of interest" description="Disordered" evidence="16">
    <location>
        <begin position="214"/>
        <end position="252"/>
    </location>
</feature>
<evidence type="ECO:0000256" key="7">
    <source>
        <dbReference type="ARBA" id="ARBA00022840"/>
    </source>
</evidence>
<dbReference type="Pfam" id="PF12774">
    <property type="entry name" value="AAA_6"/>
    <property type="match status" value="1"/>
</dbReference>
<dbReference type="Gene3D" id="6.10.140.1060">
    <property type="match status" value="1"/>
</dbReference>
<dbReference type="InterPro" id="IPR027417">
    <property type="entry name" value="P-loop_NTPase"/>
</dbReference>
<dbReference type="Gene3D" id="1.10.8.720">
    <property type="entry name" value="Region D6 of dynein motor"/>
    <property type="match status" value="1"/>
</dbReference>
<evidence type="ECO:0000256" key="15">
    <source>
        <dbReference type="SAM" id="Coils"/>
    </source>
</evidence>
<feature type="domain" description="Dynein heavy chain C-terminal" evidence="25">
    <location>
        <begin position="3753"/>
        <end position="4060"/>
    </location>
</feature>
<evidence type="ECO:0000259" key="26">
    <source>
        <dbReference type="Pfam" id="PF22597"/>
    </source>
</evidence>
<evidence type="ECO:0000256" key="2">
    <source>
        <dbReference type="ARBA" id="ARBA00004430"/>
    </source>
</evidence>
<sequence length="4064" mass="460032">MTALDRAMMLVPRGPSVLPDELLNRRLRTVEDVHFFFQTFITPAAPVTAGANNSASEHKQQQQRAHSAPARTPPFKFVYCAKVDSGLSFRPYDLIVVARGQQPVNHYVVSPTAVVHVVPGSAESDVVLITDWLKQSKQFDALRKITFFKHYLKKKIMKVWLQNISVAKFQQNRAKLGKRLFLSKSTFASSTLNLRKLAFDMRLVQKIDVNGKLPPPPGKSQFAHSTAANSTTNTNNNTLLQSTTGGGANGSGGSDLVKGEVIRVSRNAFPLRLIYFPETRPQWGYTAAQFLEAQQSHHLRVCSVLQRITEEIVTALTSVVDYVTQCAAVIPDINTVPQLEEYLSIDTNVKPGVGTLHKQERDLERQQRKRALKRRMIEYDFLQPWVRLVDSMVAEELFLNLITTFDTFAKHLDLPSIALHRELRISFQVCCIFEGVEPLRFTPCVDEVLQLVEGFVQDTVRKVGNLVRCVEMKEFRSHFFRNPTPTPLPQLCSDYAPFSDACVERIRKAIRRDFLDGLDKAKSYEACRQCQHFVHDEWVAEYKNWPERAMDKNKETCLQETEIKKFISKVLKFRGELSRMSNKHCGILSINIEPLTTELMQNLDAVQNDIKTSLLALASRRVNEVGKQLESNIQMLKFPPLELRDFSEWIERTNRVEKDAKELLQECAEVESLYVLAEDHGFDCPQAQKDKRERTVGSGKGGEPLRVQFSDAIAAAKSFREAHVDEVKQQLTVAVMDTVGVLENITDELRNGEYKEATHSSSLILSKLHGVHNNLQSLKAKREALNGYANLLGAMEPGWEEFKTANDVYDKKSDLWNAVARWEERRSYWNRTPVSQLDGEKIKEEMTELFQKAHKLNKADPDSVTERLLGGITVEKSNMAVMVELCNPALKEEHWLKIFDGIGKRLPPPDARTLETLRTFGAYQHADLINSISGVATGEYSLVKQIQKIAQVWEAMEFVLIKNRETDANCILGGVDEIMLLLEDHQVQVQTCLASRYVGGIRQMVEDWDTKLQLVRDVIDEWTNVQKSWMYLEFIFSSDDIKKQLPEESKMFAQIDKTYRQLMTKSQANNNVTAIATEEGLLINLKQSNVMLDKIQKRLEDYLETKRVAFPRFYFLSNDELLSILSDVRNPTAVQPHLQKCFDNIKELTFDDSHTISAMKSTEGEVVQFPDTIKVVGGVENWLNDIERMMRRTLYETMGKCVEAYPRSVRNEWYFEFPAQCIGCVDQIVWTSEMEQVWADIAGGNADACNEYMTGYRKQILNTVELVKGKLTKLQRTCVCTLIVVDVHARDVITALMEADCTTVMDFNWQKQLRYYWMEGSDGSRVDCHISHSAARVTYGYEYLGNQLRLVITPLTERAFLTCTSALHIFQGAAPQGPAGTGKTESVKDLGKALARQVVVFNCSDGLNYKMMSQMFAGLAQAGAWACFDEFNRIEIEVLSVVAQQMLEITTAIANRQDSMMFDGHKIRLHKNFGVFITMNPGYAGRTELPDNLKALFRPICMMIPDYALIAEIMFFSEGFGDARTLAQKMVRLYSLASQQLSKQDHYDFGMRAVKSILVMAGSLKRAEPHNAEDMILIRAMRDANVPKFLREDTTLFMALISDLFPSVEIKDVINMDLDRAIRTTLVKNGMQIVERYIEKVVQLYETMVVRHGVMLVGQTLTGKTVNALTLAEGLTSLHAAGIEAEHEANKRFFFPVKILRLNPKSITMGEMYGDINRITREWQDGVLSNIVRDLVRVTTPERYWVCFDGPVDAIWIENMNTVLDDNKLLCLVNGERIKIPDTISIMFEVQDLRVASPATVSRCGMVFMEPYYLGDGWSAIVKSKSERLDAMAASQPENNKLGSLWRHERFTDLCNKFVPGTIHFLRRECKEYIATTDSQLAINLFELLHGSLLNADVKDDGDDVEIAGKVVPPKAGDERDDRKLFDLLFIQSFIWAFGGNTNDRSRGKFSDFASKLIRDGGFVFPDGSVFDYFLHKNSLTWQNWSYKVLPFSYNPAVSYFELLVPTTDTIILRQLLSTACTVNKHVLVNGVTGTAKSSSVSNFLVTTLNTEDPSSSFVAFSITFSAQTSSLNFQETVENKLVRRRGDKELGPPPGKRIIAMVDDCNMPQLEQYGASPPIELMRQIISQGGFYDRKKLFFKDIIDMMFIACCGEPGGGKNEITPRLTSNFICICATALSSVSMRTIFNGILRGFLAINFPSTVADMADKAVNATIEVYERIATEMLPTPEKTHYTFNLRDVSKVIQGILQVVPARCNTPDQLMKVWAHESSRVFHDRLINDDDRTWWWNCVSETVKKFFKQVMEPSVGANLMYGSWADKKSEDYKEIVDSPQLQELLKESQADYNASNMKDVDLVLFKDAVGHLARICRVLRQPRGNALLVGVGGSGRHSLCELSSSIAGMDCKGIVIVRNYGVNEFREDVKKFLLEAGAQNKPLVFLLADNQLIFNQMLEDVNNILNIGEVPGLMGPEEFDKIMSGCRDAAREQGKPESRNGLYQFFVSRCRENLHVMMCMSPVGAQFRDRLRMFPSLVNCMTIDWFTSWPRDALLSVSQRQLRTLDVGSDSIKKSVCEMAVHMHITVKDESETMFSQLRRRNYTTPTSYLSLLSLYQEMYQEQNTIIGDNIRRYQNGLDKLESTNTTIEQLKKRIREMQPVLSKAAKEADEQKIELVKEQSEADVVKAEVSREEEAARALMEEAEGIKKECEDGLAEALPALAAAEKALETLSSKDIGEIKTFTTPPGNVEKTMNAVLILLREKDGWATAKACLSKMDFLSRLTTYNRDDIAPALIRKLQPFMQDKEFIPEVVEKTSAPCKSMCMWVHAMYKYYHVSRDIAPKRERLKDAQGKVEVAAKDLEIKQARLKQVILKIEHLQRTFKETEDRKASLENQIVEAEAKLGRADQLIGGLASERARWEDQLKLLKAQKKNVVGTMALAAGCVAYLGPFPSQYREKLVSNWTVKCKELNIPVEDNFSLDRLPDQFTVREWALQSLPQDPFSIENGTILQRSKRWCLMIDPQGQANMFIRKKEAKNKLKIVKLSDDTFMRTIESAVQVGHPVLLENVGETLDAALDPILLRQAVKMGGRYVLKLGEKEVDYDPTFRFYITTKFPNPLFSPELQIKVTIVNFTVTRKGLEDQLLADTVATERADLQEKSDQCVVAIARGKAEIKGLEDQILKMLADATGDILDNIDLINTLSASKKTSLAIASDLEVVEKTNAEIDEAREKYRSLATRGSLNYGVIADLAGIDPMYQFSLQFFKALCIQTITRVPKVEPTDEEPDIVAEPVAERVQKLIPAVTWTSYSVVCRGLFEKDKLLLSFLLGVSIQRHEQVIKDWEWDTFLRGSLGQKPDDSFTDKQPSWMLAVPYNDFASLCSHSQFKHIGAHFLANQEEWKTWVQTETLYDVPTPGGADLSEWHRMMIIKALRPEKLIFTMSRVVGGFLGKDYTVSPQFSLKEAFGDSTNMTPLIFVLSTGTDPTVLFTTFAEEMGYKDKKLMLSLGQDQGKRAAQMIEEGKKDGLWVYLQNCHVYVSWMPSLERIVEGMRPEDTHPDFRLWLTSSPSPAFPVPVLQCGLKLTREPPKGLKANIKDSMHSLDTAVWTEQDGTDREREWKKLVFSLTFFHAIVQERRKFGPLGWNIAYEWSSPDWSASVKTLRIAINDFETLPWTAIQYTIGTLNYGGRVTDFLDNRCLQAICLRFFTPSLFDNSYKFDGSGVYYPPEPLSKDDLIAFIESMPQYETPELFGLHSNANITFQAKESGGVMSTLIDVQPRGGGAASGGKTPDEVVSDIADDLLTRCPALVDIEKAHHSAFTITANGTMISLGTVLGQEIDQFNRLLMVTAASLRELKRAIKGEVVMSATMEMMYSMLSFNKIPENWKKVGYLCLKPLASYYNDLIQRIQMISDWCYNGAPKSFWLPGLFFPQGFITGVFQTHSRKHKLSIDSIKFRFFPQEKELKDIHEPPQSGVYTHGYFLEGCSWSSDNKLCESRPGVLYTSLPVIHLDPVPITEKNPSDVYECPLYKASTRAGILSTTGLSTNFVLTMQLPSPPEFKQEHWINRGVAALCMLDM</sequence>
<comment type="subcellular location">
    <subcellularLocation>
        <location evidence="1">Cell projection</location>
        <location evidence="1">Cilium</location>
        <location evidence="1">Flagellum</location>
    </subcellularLocation>
    <subcellularLocation>
        <location evidence="2">Cytoplasm</location>
        <location evidence="2">Cytoskeleton</location>
        <location evidence="2">Cilium axoneme</location>
    </subcellularLocation>
</comment>
<keyword evidence="8" id="KW-0282">Flagellum</keyword>
<dbReference type="InterPro" id="IPR026983">
    <property type="entry name" value="DHC"/>
</dbReference>
<feature type="domain" description="Dynein heavy chain AAA lid" evidence="24">
    <location>
        <begin position="3607"/>
        <end position="3745"/>
    </location>
</feature>
<keyword evidence="12" id="KW-0505">Motor protein</keyword>
<dbReference type="Pfam" id="PF03028">
    <property type="entry name" value="Dynein_heavy"/>
    <property type="match status" value="1"/>
</dbReference>
<feature type="domain" description="Dynein heavy chain coiled coil stalk" evidence="20">
    <location>
        <begin position="2625"/>
        <end position="2954"/>
    </location>
</feature>
<dbReference type="OrthoDB" id="5593012at2759"/>
<dbReference type="FunFam" id="3.20.180.20:FF:000003">
    <property type="entry name" value="Dynein heavy chain 12, axonemal"/>
    <property type="match status" value="1"/>
</dbReference>
<comment type="similarity">
    <text evidence="3">Belongs to the dynein heavy chain family.</text>
</comment>
<evidence type="ECO:0000256" key="11">
    <source>
        <dbReference type="ARBA" id="ARBA00023069"/>
    </source>
</evidence>
<keyword evidence="28" id="KW-1185">Reference proteome</keyword>
<keyword evidence="10 15" id="KW-0175">Coiled coil</keyword>
<dbReference type="Gene3D" id="3.10.490.20">
    <property type="match status" value="1"/>
</dbReference>
<evidence type="ECO:0000259" key="23">
    <source>
        <dbReference type="Pfam" id="PF17852"/>
    </source>
</evidence>
<feature type="domain" description="Dynein heavy chain region D6 P-loop" evidence="17">
    <location>
        <begin position="3459"/>
        <end position="3572"/>
    </location>
</feature>
<dbReference type="FunFam" id="3.10.490.20:FF:000009">
    <property type="entry name" value="Dynein heavy chain 4"/>
    <property type="match status" value="1"/>
</dbReference>
<evidence type="ECO:0000259" key="25">
    <source>
        <dbReference type="Pfam" id="PF18199"/>
    </source>
</evidence>
<evidence type="ECO:0000259" key="18">
    <source>
        <dbReference type="Pfam" id="PF08393"/>
    </source>
</evidence>
<feature type="domain" description="Dynein heavy chain ATP-binding dynein motor region" evidence="22">
    <location>
        <begin position="2982"/>
        <end position="3203"/>
    </location>
</feature>
<dbReference type="InterPro" id="IPR024317">
    <property type="entry name" value="Dynein_heavy_chain_D4_dom"/>
</dbReference>
<dbReference type="Pfam" id="PF18199">
    <property type="entry name" value="Dynein_C"/>
    <property type="match status" value="1"/>
</dbReference>
<dbReference type="VEuPathDB" id="TriTrypDB:BSAL_43995c"/>
<evidence type="ECO:0000259" key="22">
    <source>
        <dbReference type="Pfam" id="PF12781"/>
    </source>
</evidence>
<evidence type="ECO:0000259" key="19">
    <source>
        <dbReference type="Pfam" id="PF12774"/>
    </source>
</evidence>
<evidence type="ECO:0000256" key="16">
    <source>
        <dbReference type="SAM" id="MobiDB-lite"/>
    </source>
</evidence>
<feature type="compositionally biased region" description="Low complexity" evidence="16">
    <location>
        <begin position="225"/>
        <end position="243"/>
    </location>
</feature>
<evidence type="ECO:0000256" key="10">
    <source>
        <dbReference type="ARBA" id="ARBA00023054"/>
    </source>
</evidence>
<dbReference type="PANTHER" id="PTHR22878:SF68">
    <property type="entry name" value="DYNEIN HEAVY CHAIN 6, AXONEMAL-LIKE"/>
    <property type="match status" value="1"/>
</dbReference>
<dbReference type="InterPro" id="IPR013602">
    <property type="entry name" value="Dynein_heavy_linker"/>
</dbReference>
<dbReference type="GO" id="GO:0030286">
    <property type="term" value="C:dynein complex"/>
    <property type="evidence" value="ECO:0007669"/>
    <property type="project" value="UniProtKB-KW"/>
</dbReference>
<name>A0A0S4JTV6_BODSA</name>
<dbReference type="InterPro" id="IPR042228">
    <property type="entry name" value="Dynein_linker_3"/>
</dbReference>
<dbReference type="FunFam" id="1.20.58.1120:FF:000001">
    <property type="entry name" value="dynein heavy chain 2, axonemal"/>
    <property type="match status" value="1"/>
</dbReference>
<dbReference type="FunFam" id="3.40.50.300:FF:001145">
    <property type="entry name" value="Putative dynein heavy chain"/>
    <property type="match status" value="1"/>
</dbReference>
<evidence type="ECO:0000256" key="5">
    <source>
        <dbReference type="ARBA" id="ARBA00022701"/>
    </source>
</evidence>
<dbReference type="Gene3D" id="1.20.58.1120">
    <property type="match status" value="1"/>
</dbReference>
<evidence type="ECO:0000259" key="20">
    <source>
        <dbReference type="Pfam" id="PF12777"/>
    </source>
</evidence>
<evidence type="ECO:0000256" key="8">
    <source>
        <dbReference type="ARBA" id="ARBA00022846"/>
    </source>
</evidence>
<dbReference type="GO" id="GO:0008569">
    <property type="term" value="F:minus-end-directed microtubule motor activity"/>
    <property type="evidence" value="ECO:0007669"/>
    <property type="project" value="InterPro"/>
</dbReference>
<dbReference type="FunFam" id="1.20.140.100:FF:000004">
    <property type="entry name" value="Dynein axonemal heavy chain 6"/>
    <property type="match status" value="1"/>
</dbReference>
<dbReference type="InterPro" id="IPR043157">
    <property type="entry name" value="Dynein_AAA1S"/>
</dbReference>
<dbReference type="Pfam" id="PF17852">
    <property type="entry name" value="Dynein_AAA_lid"/>
    <property type="match status" value="1"/>
</dbReference>
<keyword evidence="7" id="KW-0067">ATP-binding</keyword>
<evidence type="ECO:0000256" key="12">
    <source>
        <dbReference type="ARBA" id="ARBA00023175"/>
    </source>
</evidence>
<evidence type="ECO:0000259" key="17">
    <source>
        <dbReference type="Pfam" id="PF03028"/>
    </source>
</evidence>
<dbReference type="Pfam" id="PF12775">
    <property type="entry name" value="AAA_7"/>
    <property type="match status" value="1"/>
</dbReference>
<dbReference type="InterPro" id="IPR042222">
    <property type="entry name" value="Dynein_2_N"/>
</dbReference>
<feature type="region of interest" description="Disordered" evidence="16">
    <location>
        <begin position="49"/>
        <end position="69"/>
    </location>
</feature>
<reference evidence="28" key="1">
    <citation type="submission" date="2015-09" db="EMBL/GenBank/DDBJ databases">
        <authorList>
            <consortium name="Pathogen Informatics"/>
        </authorList>
    </citation>
    <scope>NUCLEOTIDE SEQUENCE [LARGE SCALE GENOMIC DNA]</scope>
    <source>
        <strain evidence="28">Lake Konstanz</strain>
    </source>
</reference>
<dbReference type="Gene3D" id="1.10.8.710">
    <property type="match status" value="1"/>
</dbReference>
<dbReference type="SUPFAM" id="SSF52540">
    <property type="entry name" value="P-loop containing nucleoside triphosphate hydrolases"/>
    <property type="match status" value="4"/>
</dbReference>
<feature type="domain" description="Dynein heavy chain AAA module D4" evidence="21">
    <location>
        <begin position="2353"/>
        <end position="2611"/>
    </location>
</feature>
<keyword evidence="14" id="KW-0966">Cell projection</keyword>
<dbReference type="InterPro" id="IPR004273">
    <property type="entry name" value="Dynein_heavy_D6_P-loop"/>
</dbReference>
<evidence type="ECO:0008006" key="29">
    <source>
        <dbReference type="Google" id="ProtNLM"/>
    </source>
</evidence>
<dbReference type="Proteomes" id="UP000051952">
    <property type="component" value="Unassembled WGS sequence"/>
</dbReference>
<evidence type="ECO:0000256" key="9">
    <source>
        <dbReference type="ARBA" id="ARBA00023017"/>
    </source>
</evidence>
<evidence type="ECO:0000313" key="28">
    <source>
        <dbReference type="Proteomes" id="UP000051952"/>
    </source>
</evidence>
<organism evidence="27 28">
    <name type="scientific">Bodo saltans</name>
    <name type="common">Flagellated protozoan</name>
    <dbReference type="NCBI Taxonomy" id="75058"/>
    <lineage>
        <taxon>Eukaryota</taxon>
        <taxon>Discoba</taxon>
        <taxon>Euglenozoa</taxon>
        <taxon>Kinetoplastea</taxon>
        <taxon>Metakinetoplastina</taxon>
        <taxon>Eubodonida</taxon>
        <taxon>Bodonidae</taxon>
        <taxon>Bodo</taxon>
    </lineage>
</organism>
<dbReference type="Pfam" id="PF12781">
    <property type="entry name" value="AAA_9"/>
    <property type="match status" value="1"/>
</dbReference>
<gene>
    <name evidence="27" type="ORF">BSAL_43995c</name>
</gene>
<dbReference type="InterPro" id="IPR024743">
    <property type="entry name" value="Dynein_HC_stalk"/>
</dbReference>
<dbReference type="Pfam" id="PF12777">
    <property type="entry name" value="MT"/>
    <property type="match status" value="1"/>
</dbReference>
<dbReference type="GO" id="GO:0045505">
    <property type="term" value="F:dynein intermediate chain binding"/>
    <property type="evidence" value="ECO:0007669"/>
    <property type="project" value="InterPro"/>
</dbReference>
<dbReference type="InterPro" id="IPR054354">
    <property type="entry name" value="DYNC2H1-like_lid"/>
</dbReference>
<feature type="domain" description="Dynein 2 heavy chain 1 cytoplasmic ATPase lid" evidence="26">
    <location>
        <begin position="2202"/>
        <end position="2284"/>
    </location>
</feature>
<keyword evidence="6" id="KW-0547">Nucleotide-binding</keyword>
<protein>
    <recommendedName>
        <fullName evidence="29">Dynein heavy chain</fullName>
    </recommendedName>
</protein>